<dbReference type="Gene3D" id="2.60.120.10">
    <property type="entry name" value="Jelly Rolls"/>
    <property type="match status" value="2"/>
</dbReference>
<dbReference type="GO" id="GO:0005975">
    <property type="term" value="P:carbohydrate metabolic process"/>
    <property type="evidence" value="ECO:0007669"/>
    <property type="project" value="InterPro"/>
</dbReference>
<evidence type="ECO:0000256" key="4">
    <source>
        <dbReference type="PIRSR" id="PIRSR036894-2"/>
    </source>
</evidence>
<keyword evidence="6" id="KW-0413">Isomerase</keyword>
<dbReference type="PANTHER" id="PTHR42742:SF3">
    <property type="entry name" value="FRUCTOKINASE"/>
    <property type="match status" value="1"/>
</dbReference>
<dbReference type="AlphaFoldDB" id="A0A0K1W0M9"/>
<dbReference type="PIRSF" id="PIRSF036894">
    <property type="entry name" value="PMI_Firm_short"/>
    <property type="match status" value="1"/>
</dbReference>
<evidence type="ECO:0000313" key="6">
    <source>
        <dbReference type="EMBL" id="AKX33746.1"/>
    </source>
</evidence>
<dbReference type="STRING" id="216942.SLITO_v1c00780"/>
<evidence type="ECO:0000313" key="7">
    <source>
        <dbReference type="Proteomes" id="UP000067476"/>
    </source>
</evidence>
<feature type="binding site" evidence="3">
    <location>
        <position position="95"/>
    </location>
    <ligand>
        <name>Zn(2+)</name>
        <dbReference type="ChEBI" id="CHEBI:29105"/>
    </ligand>
</feature>
<dbReference type="PANTHER" id="PTHR42742">
    <property type="entry name" value="TRANSCRIPTIONAL REPRESSOR MPRA"/>
    <property type="match status" value="1"/>
</dbReference>
<proteinExistence type="predicted"/>
<evidence type="ECO:0000256" key="1">
    <source>
        <dbReference type="ARBA" id="ARBA00022723"/>
    </source>
</evidence>
<dbReference type="SUPFAM" id="SSF51182">
    <property type="entry name" value="RmlC-like cupins"/>
    <property type="match status" value="1"/>
</dbReference>
<evidence type="ECO:0000256" key="3">
    <source>
        <dbReference type="PIRSR" id="PIRSR036894-1"/>
    </source>
</evidence>
<dbReference type="GO" id="GO:0008270">
    <property type="term" value="F:zinc ion binding"/>
    <property type="evidence" value="ECO:0007669"/>
    <property type="project" value="InterPro"/>
</dbReference>
<gene>
    <name evidence="6" type="primary">manA</name>
    <name evidence="6" type="ORF">SLITO_v1c00780</name>
</gene>
<dbReference type="InterPro" id="IPR014628">
    <property type="entry name" value="Man6P_isomerase_Firm_short"/>
</dbReference>
<comment type="cofactor">
    <cofactor evidence="3">
        <name>Zn(2+)</name>
        <dbReference type="ChEBI" id="CHEBI:29105"/>
    </cofactor>
    <text evidence="3">Binds 1 zinc ion per subunit.</text>
</comment>
<feature type="domain" description="Phosphomannose isomerase type I catalytic" evidence="5">
    <location>
        <begin position="6"/>
        <end position="107"/>
    </location>
</feature>
<organism evidence="6 7">
    <name type="scientific">Spiroplasma litorale</name>
    <dbReference type="NCBI Taxonomy" id="216942"/>
    <lineage>
        <taxon>Bacteria</taxon>
        <taxon>Bacillati</taxon>
        <taxon>Mycoplasmatota</taxon>
        <taxon>Mollicutes</taxon>
        <taxon>Entomoplasmatales</taxon>
        <taxon>Spiroplasmataceae</taxon>
        <taxon>Spiroplasma</taxon>
    </lineage>
</organism>
<keyword evidence="7" id="KW-1185">Reference proteome</keyword>
<dbReference type="InterPro" id="IPR051804">
    <property type="entry name" value="Carb_Metab_Reg_Kinase/Isom"/>
</dbReference>
<dbReference type="PATRIC" id="fig|216942.3.peg.78"/>
<name>A0A0K1W0M9_9MOLU</name>
<keyword evidence="2 3" id="KW-0862">Zinc</keyword>
<sequence>MSLDIVKVIPYFSEKIWGGSELKKYGFEIGDRKVGEAWLISAHPNGMSYVNFNNNKISLIDFYNQNKSFFGYYNKEFPILAKIITANDYLSVQVHPSDEYAKKKHNSLGKPESWYIMDCKKDSNLIYGHNASSLKEFEIAIKENKWNDILKKEEINVGDFLYVEPGKIHAITPNVTVFELQRSSDITYRLYDYDRLENNKKRELHIEDSLNNISVPDSDDFIIRNKDNFDFESEYFLIKKLKINGSFKFEKPNTDYWINITIINGEGVINGVDFKCGESAVCNSNVKLFEITGKLEIIFYWVNR</sequence>
<dbReference type="Pfam" id="PF20511">
    <property type="entry name" value="PMI_typeI_cat"/>
    <property type="match status" value="1"/>
</dbReference>
<dbReference type="CDD" id="cd07010">
    <property type="entry name" value="cupin_PMI_type_I_N_bac"/>
    <property type="match status" value="1"/>
</dbReference>
<feature type="binding site" evidence="3">
    <location>
        <position position="112"/>
    </location>
    <ligand>
        <name>Zn(2+)</name>
        <dbReference type="ChEBI" id="CHEBI:29105"/>
    </ligand>
</feature>
<feature type="active site" evidence="4">
    <location>
        <position position="189"/>
    </location>
</feature>
<protein>
    <submittedName>
        <fullName evidence="6">Mannose-6-phosphate isomerase</fullName>
    </submittedName>
</protein>
<dbReference type="InterPro" id="IPR011051">
    <property type="entry name" value="RmlC_Cupin_sf"/>
</dbReference>
<dbReference type="GO" id="GO:0004476">
    <property type="term" value="F:mannose-6-phosphate isomerase activity"/>
    <property type="evidence" value="ECO:0007669"/>
    <property type="project" value="InterPro"/>
</dbReference>
<accession>A0A0K1W0M9</accession>
<dbReference type="RefSeq" id="WP_075057845.1">
    <property type="nucleotide sequence ID" value="NZ_CP012357.1"/>
</dbReference>
<keyword evidence="1 3" id="KW-0479">Metal-binding</keyword>
<reference evidence="6 7" key="1">
    <citation type="journal article" date="2015" name="Genome Announc.">
        <title>Complete Genome Sequence of Spiroplasma litorale TN-1T (DSM 21781), a Bacterium Isolated from a Green-Eyed Horsefly (Tabanus nigrovittatus).</title>
        <authorList>
            <person name="Lo W.S."/>
            <person name="Lai Y.C."/>
            <person name="Lien Y.W."/>
            <person name="Wang T.H."/>
            <person name="Kuo C.H."/>
        </authorList>
    </citation>
    <scope>NUCLEOTIDE SEQUENCE [LARGE SCALE GENOMIC DNA]</scope>
    <source>
        <strain evidence="6 7">TN-1</strain>
    </source>
</reference>
<evidence type="ECO:0000256" key="2">
    <source>
        <dbReference type="ARBA" id="ARBA00022833"/>
    </source>
</evidence>
<dbReference type="OrthoDB" id="9808275at2"/>
<dbReference type="Proteomes" id="UP000067476">
    <property type="component" value="Chromosome"/>
</dbReference>
<feature type="binding site" evidence="3">
    <location>
        <position position="169"/>
    </location>
    <ligand>
        <name>Zn(2+)</name>
        <dbReference type="ChEBI" id="CHEBI:29105"/>
    </ligand>
</feature>
<dbReference type="KEGG" id="sll:SLITO_v1c00780"/>
<dbReference type="EMBL" id="CP012357">
    <property type="protein sequence ID" value="AKX33746.1"/>
    <property type="molecule type" value="Genomic_DNA"/>
</dbReference>
<dbReference type="InterPro" id="IPR046457">
    <property type="entry name" value="PMI_typeI_cat"/>
</dbReference>
<evidence type="ECO:0000259" key="5">
    <source>
        <dbReference type="Pfam" id="PF20511"/>
    </source>
</evidence>
<dbReference type="InterPro" id="IPR014710">
    <property type="entry name" value="RmlC-like_jellyroll"/>
</dbReference>